<comment type="similarity">
    <text evidence="1 3">Belongs to the diaminopimelate epimerase family.</text>
</comment>
<accession>A0A1E3M113</accession>
<feature type="binding site" evidence="3">
    <location>
        <position position="163"/>
    </location>
    <ligand>
        <name>substrate</name>
    </ligand>
</feature>
<dbReference type="GO" id="GO:0009089">
    <property type="term" value="P:lysine biosynthetic process via diaminopimelate"/>
    <property type="evidence" value="ECO:0007669"/>
    <property type="project" value="UniProtKB-UniRule"/>
</dbReference>
<evidence type="ECO:0000313" key="6">
    <source>
        <dbReference type="Proteomes" id="UP000094487"/>
    </source>
</evidence>
<dbReference type="OrthoDB" id="9805408at2"/>
<sequence length="309" mass="32179">MELAFIKCHGSGNDFALVDARDPALAGQDWVPVARRICDRAGPVGADGILLLVQGDKTHAFGMRVINADGSEPETCLNGLRCIGRAGLEALGLESASVKLKTSSAGVERQPELAPGVVTVRTIAGPASSDPGDVGLRVPAPVIDAAVPGLPSSRAFTALAMPNPHLITFVDRIDVDELVALGSWCEARPGLLADRANVSFVEMRDDGLFVQTFERGVGLTNACGTAMGGATHAAGLTGRVPFGQAITVHNPGGKVRVTAEGPDGSDRVIIDGNATFIYEATIEIGDELGPLKITRDRAAEEAAWRLATR</sequence>
<dbReference type="EC" id="5.1.1.7" evidence="3 4"/>
<dbReference type="GO" id="GO:0008837">
    <property type="term" value="F:diaminopimelate epimerase activity"/>
    <property type="evidence" value="ECO:0007669"/>
    <property type="project" value="UniProtKB-UniRule"/>
</dbReference>
<dbReference type="AlphaFoldDB" id="A0A1E3M113"/>
<dbReference type="InterPro" id="IPR001653">
    <property type="entry name" value="DAP_epimerase_DapF"/>
</dbReference>
<evidence type="ECO:0000313" key="5">
    <source>
        <dbReference type="EMBL" id="ODP39679.1"/>
    </source>
</evidence>
<name>A0A1E3M113_9SPHN</name>
<dbReference type="EMBL" id="MDDS01000003">
    <property type="protein sequence ID" value="ODP39679.1"/>
    <property type="molecule type" value="Genomic_DNA"/>
</dbReference>
<comment type="pathway">
    <text evidence="3">Amino-acid biosynthesis; L-lysine biosynthesis via DAP pathway; DL-2,6-diaminopimelate from LL-2,6-diaminopimelate: step 1/1.</text>
</comment>
<comment type="subcellular location">
    <subcellularLocation>
        <location evidence="3">Cytoplasm</location>
    </subcellularLocation>
</comment>
<feature type="site" description="Could be important to modulate the pK values of the two catalytic cysteine residues" evidence="3">
    <location>
        <position position="214"/>
    </location>
</feature>
<keyword evidence="3" id="KW-0457">Lysine biosynthesis</keyword>
<dbReference type="Gene3D" id="3.10.310.10">
    <property type="entry name" value="Diaminopimelate Epimerase, Chain A, domain 1"/>
    <property type="match status" value="2"/>
</dbReference>
<proteinExistence type="inferred from homology"/>
<comment type="function">
    <text evidence="3">Catalyzes the stereoinversion of LL-2,6-diaminopimelate (L,L-DAP) to meso-diaminopimelate (meso-DAP), a precursor of L-lysine and an essential component of the bacterial peptidoglycan.</text>
</comment>
<dbReference type="PANTHER" id="PTHR31689">
    <property type="entry name" value="DIAMINOPIMELATE EPIMERASE, CHLOROPLASTIC"/>
    <property type="match status" value="1"/>
</dbReference>
<dbReference type="PANTHER" id="PTHR31689:SF0">
    <property type="entry name" value="DIAMINOPIMELATE EPIMERASE"/>
    <property type="match status" value="1"/>
</dbReference>
<feature type="binding site" evidence="3">
    <location>
        <position position="13"/>
    </location>
    <ligand>
        <name>substrate</name>
    </ligand>
</feature>
<dbReference type="NCBIfam" id="TIGR00652">
    <property type="entry name" value="DapF"/>
    <property type="match status" value="1"/>
</dbReference>
<dbReference type="Pfam" id="PF01678">
    <property type="entry name" value="DAP_epimerase"/>
    <property type="match status" value="2"/>
</dbReference>
<comment type="catalytic activity">
    <reaction evidence="3">
        <text>(2S,6S)-2,6-diaminopimelate = meso-2,6-diaminopimelate</text>
        <dbReference type="Rhea" id="RHEA:15393"/>
        <dbReference type="ChEBI" id="CHEBI:57609"/>
        <dbReference type="ChEBI" id="CHEBI:57791"/>
        <dbReference type="EC" id="5.1.1.7"/>
    </reaction>
</comment>
<dbReference type="UniPathway" id="UPA00034">
    <property type="reaction ID" value="UER00025"/>
</dbReference>
<comment type="subunit">
    <text evidence="3">Homodimer.</text>
</comment>
<feature type="site" description="Could be important to modulate the pK values of the two catalytic cysteine residues" evidence="3">
    <location>
        <position position="165"/>
    </location>
</feature>
<feature type="binding site" evidence="3">
    <location>
        <position position="197"/>
    </location>
    <ligand>
        <name>substrate</name>
    </ligand>
</feature>
<dbReference type="RefSeq" id="WP_069318636.1">
    <property type="nucleotide sequence ID" value="NZ_MDDS01000003.1"/>
</dbReference>
<protein>
    <recommendedName>
        <fullName evidence="3 4">Diaminopimelate epimerase</fullName>
        <shortName evidence="3">DAP epimerase</shortName>
        <ecNumber evidence="3 4">5.1.1.7</ecNumber>
    </recommendedName>
    <alternativeName>
        <fullName evidence="3">PLP-independent amino acid racemase</fullName>
    </alternativeName>
</protein>
<keyword evidence="6" id="KW-1185">Reference proteome</keyword>
<feature type="active site" description="Proton acceptor" evidence="3">
    <location>
        <position position="223"/>
    </location>
</feature>
<feature type="binding site" evidence="3">
    <location>
        <position position="67"/>
    </location>
    <ligand>
        <name>substrate</name>
    </ligand>
</feature>
<comment type="caution">
    <text evidence="5">The sequence shown here is derived from an EMBL/GenBank/DDBJ whole genome shotgun (WGS) entry which is preliminary data.</text>
</comment>
<reference evidence="5 6" key="1">
    <citation type="submission" date="2016-08" db="EMBL/GenBank/DDBJ databases">
        <title>Draft genome of the agarase producing Sphingomonas sp. MCT13.</title>
        <authorList>
            <person name="D'Andrea M.M."/>
            <person name="Rossolini G.M."/>
            <person name="Thaller M.C."/>
        </authorList>
    </citation>
    <scope>NUCLEOTIDE SEQUENCE [LARGE SCALE GENOMIC DNA]</scope>
    <source>
        <strain evidence="5 6">MCT13</strain>
    </source>
</reference>
<feature type="binding site" evidence="3">
    <location>
        <begin position="224"/>
        <end position="225"/>
    </location>
    <ligand>
        <name>substrate</name>
    </ligand>
</feature>
<feature type="active site" description="Proton donor" evidence="3">
    <location>
        <position position="76"/>
    </location>
</feature>
<evidence type="ECO:0000256" key="2">
    <source>
        <dbReference type="ARBA" id="ARBA00023235"/>
    </source>
</evidence>
<dbReference type="GO" id="GO:0005829">
    <property type="term" value="C:cytosol"/>
    <property type="evidence" value="ECO:0007669"/>
    <property type="project" value="TreeGrafter"/>
</dbReference>
<dbReference type="STRING" id="1888892.BFL28_08590"/>
<keyword evidence="2 3" id="KW-0413">Isomerase</keyword>
<dbReference type="SUPFAM" id="SSF54506">
    <property type="entry name" value="Diaminopimelate epimerase-like"/>
    <property type="match status" value="2"/>
</dbReference>
<keyword evidence="3" id="KW-0963">Cytoplasm</keyword>
<evidence type="ECO:0000256" key="1">
    <source>
        <dbReference type="ARBA" id="ARBA00010219"/>
    </source>
</evidence>
<dbReference type="Proteomes" id="UP000094487">
    <property type="component" value="Unassembled WGS sequence"/>
</dbReference>
<comment type="caution">
    <text evidence="3">Lacks conserved residue(s) required for the propagation of feature annotation.</text>
</comment>
<feature type="binding site" evidence="3">
    <location>
        <begin position="214"/>
        <end position="215"/>
    </location>
    <ligand>
        <name>substrate</name>
    </ligand>
</feature>
<gene>
    <name evidence="3" type="primary">dapF</name>
    <name evidence="5" type="ORF">BFL28_08590</name>
</gene>
<dbReference type="HAMAP" id="MF_00197">
    <property type="entry name" value="DAP_epimerase"/>
    <property type="match status" value="1"/>
</dbReference>
<keyword evidence="3" id="KW-0028">Amino-acid biosynthesis</keyword>
<organism evidence="5 6">
    <name type="scientific">Sphingomonas turrisvirgatae</name>
    <dbReference type="NCBI Taxonomy" id="1888892"/>
    <lineage>
        <taxon>Bacteria</taxon>
        <taxon>Pseudomonadati</taxon>
        <taxon>Pseudomonadota</taxon>
        <taxon>Alphaproteobacteria</taxon>
        <taxon>Sphingomonadales</taxon>
        <taxon>Sphingomonadaceae</taxon>
        <taxon>Sphingomonas</taxon>
    </lineage>
</organism>
<evidence type="ECO:0000256" key="4">
    <source>
        <dbReference type="NCBIfam" id="TIGR00652"/>
    </source>
</evidence>
<evidence type="ECO:0000256" key="3">
    <source>
        <dbReference type="HAMAP-Rule" id="MF_00197"/>
    </source>
</evidence>